<keyword evidence="3" id="KW-1185">Reference proteome</keyword>
<comment type="caution">
    <text evidence="2">The sequence shown here is derived from an EMBL/GenBank/DDBJ whole genome shotgun (WGS) entry which is preliminary data.</text>
</comment>
<dbReference type="AlphaFoldDB" id="A0AAJ0DN63"/>
<evidence type="ECO:0000313" key="2">
    <source>
        <dbReference type="EMBL" id="KAK3053455.1"/>
    </source>
</evidence>
<proteinExistence type="predicted"/>
<dbReference type="Gene3D" id="2.130.10.10">
    <property type="entry name" value="YVTN repeat-like/Quinoprotein amine dehydrogenase"/>
    <property type="match status" value="1"/>
</dbReference>
<dbReference type="SUPFAM" id="SSF50969">
    <property type="entry name" value="YVTN repeat-like/Quinoprotein amine dehydrogenase"/>
    <property type="match status" value="1"/>
</dbReference>
<organism evidence="2 3">
    <name type="scientific">Extremus antarcticus</name>
    <dbReference type="NCBI Taxonomy" id="702011"/>
    <lineage>
        <taxon>Eukaryota</taxon>
        <taxon>Fungi</taxon>
        <taxon>Dikarya</taxon>
        <taxon>Ascomycota</taxon>
        <taxon>Pezizomycotina</taxon>
        <taxon>Dothideomycetes</taxon>
        <taxon>Dothideomycetidae</taxon>
        <taxon>Mycosphaerellales</taxon>
        <taxon>Extremaceae</taxon>
        <taxon>Extremus</taxon>
    </lineage>
</organism>
<evidence type="ECO:0000313" key="3">
    <source>
        <dbReference type="Proteomes" id="UP001271007"/>
    </source>
</evidence>
<dbReference type="InterPro" id="IPR011044">
    <property type="entry name" value="Quino_amine_DH_bsu"/>
</dbReference>
<dbReference type="Proteomes" id="UP001271007">
    <property type="component" value="Unassembled WGS sequence"/>
</dbReference>
<accession>A0AAJ0DN63</accession>
<feature type="chain" id="PRO_5042592764" evidence="1">
    <location>
        <begin position="21"/>
        <end position="414"/>
    </location>
</feature>
<dbReference type="InterPro" id="IPR015943">
    <property type="entry name" value="WD40/YVTN_repeat-like_dom_sf"/>
</dbReference>
<dbReference type="EMBL" id="JAWDJX010000016">
    <property type="protein sequence ID" value="KAK3053455.1"/>
    <property type="molecule type" value="Genomic_DNA"/>
</dbReference>
<reference evidence="2" key="1">
    <citation type="submission" date="2023-04" db="EMBL/GenBank/DDBJ databases">
        <title>Black Yeasts Isolated from many extreme environments.</title>
        <authorList>
            <person name="Coleine C."/>
            <person name="Stajich J.E."/>
            <person name="Selbmann L."/>
        </authorList>
    </citation>
    <scope>NUCLEOTIDE SEQUENCE</scope>
    <source>
        <strain evidence="2">CCFEE 5312</strain>
    </source>
</reference>
<sequence>MKGFTISLLTGGLLSSACLALPSPGRPTHGSWGGSGRKAVYFLRVDPAGSSVVAIGIDPDGKLNNSTSVTSTHGLGLQSQNASTADLTPTPIDPLQGQQAVSIGDNYLFTVNSGSDTAVMFEIDPNDPLKLTMVGEPVPTLGEFAMSIAYSSRYRKACVLNGGAINGVTCYCVHAKQGLVPDGVGLREFGFPATTPAQLGGAKGSGSDLQFSGDSTKLISVFKGRNKPTMTLGHISVFEVDQDGKIAATATNNRVDPIQIPFGFALNGNDLQQMYITDAAFGGVVVSLDYGTNKVSAVAVVNSTSFAASCWAVWSSTTNTYFDINAASTNIGRVDPSGKLLGLINYPKELAGGVDSVVDGTMLYMMTATNAIAVLDIQSGSLLQTFDYSTSDDRQFWTGLAMYPAEPLLSGGIY</sequence>
<protein>
    <submittedName>
        <fullName evidence="2">Uncharacterized protein</fullName>
    </submittedName>
</protein>
<name>A0AAJ0DN63_9PEZI</name>
<feature type="signal peptide" evidence="1">
    <location>
        <begin position="1"/>
        <end position="20"/>
    </location>
</feature>
<evidence type="ECO:0000256" key="1">
    <source>
        <dbReference type="SAM" id="SignalP"/>
    </source>
</evidence>
<gene>
    <name evidence="2" type="ORF">LTR09_005624</name>
</gene>
<keyword evidence="1" id="KW-0732">Signal</keyword>
<dbReference type="PROSITE" id="PS51257">
    <property type="entry name" value="PROKAR_LIPOPROTEIN"/>
    <property type="match status" value="1"/>
</dbReference>